<feature type="compositionally biased region" description="Low complexity" evidence="2">
    <location>
        <begin position="77"/>
        <end position="99"/>
    </location>
</feature>
<dbReference type="EMBL" id="BAAARE010000047">
    <property type="protein sequence ID" value="GAA2503493.1"/>
    <property type="molecule type" value="Genomic_DNA"/>
</dbReference>
<comment type="caution">
    <text evidence="4">The sequence shown here is derived from an EMBL/GenBank/DDBJ whole genome shotgun (WGS) entry which is preliminary data.</text>
</comment>
<organism evidence="4 5">
    <name type="scientific">Terrabacter carboxydivorans</name>
    <dbReference type="NCBI Taxonomy" id="619730"/>
    <lineage>
        <taxon>Bacteria</taxon>
        <taxon>Bacillati</taxon>
        <taxon>Actinomycetota</taxon>
        <taxon>Actinomycetes</taxon>
        <taxon>Micrococcales</taxon>
        <taxon>Intrasporangiaceae</taxon>
        <taxon>Terrabacter</taxon>
    </lineage>
</organism>
<gene>
    <name evidence="4" type="ORF">GCM10009858_46870</name>
</gene>
<dbReference type="SUPFAM" id="SSF63817">
    <property type="entry name" value="Sortase"/>
    <property type="match status" value="1"/>
</dbReference>
<dbReference type="InterPro" id="IPR023365">
    <property type="entry name" value="Sortase_dom-sf"/>
</dbReference>
<feature type="compositionally biased region" description="Low complexity" evidence="2">
    <location>
        <begin position="1"/>
        <end position="15"/>
    </location>
</feature>
<evidence type="ECO:0000256" key="2">
    <source>
        <dbReference type="SAM" id="MobiDB-lite"/>
    </source>
</evidence>
<dbReference type="InterPro" id="IPR005754">
    <property type="entry name" value="Sortase"/>
</dbReference>
<feature type="region of interest" description="Disordered" evidence="2">
    <location>
        <begin position="1"/>
        <end position="31"/>
    </location>
</feature>
<evidence type="ECO:0000256" key="3">
    <source>
        <dbReference type="SAM" id="Phobius"/>
    </source>
</evidence>
<feature type="transmembrane region" description="Helical" evidence="3">
    <location>
        <begin position="38"/>
        <end position="62"/>
    </location>
</feature>
<sequence length="276" mass="28163">MPENSPETSPENSPENSRESQPEPASASTGRRVTRLSAGVAAALAATAVLVVVGIVALMLGLRGSSGAPGSAQPAVAASTTSRSASPSTQPSTQPSASPGQGGTPATTKPGASGSDGSGIGDFLEASEPTSLEIPSIGVRSTHFVPLSIQRNGTISVPGTAQEVGLYDAGPTPGQLGPSVLAAHVDTPSGVPGIFHELRRVKVGDVVKVARQDGSHLTFTVDRVQAFEKTQFPTELVYRGDVTQAEIRLVTCGGPTDSRNEYRDNVVVFGHLTSST</sequence>
<keyword evidence="3" id="KW-0472">Membrane</keyword>
<evidence type="ECO:0000256" key="1">
    <source>
        <dbReference type="ARBA" id="ARBA00022801"/>
    </source>
</evidence>
<keyword evidence="1" id="KW-0378">Hydrolase</keyword>
<evidence type="ECO:0008006" key="6">
    <source>
        <dbReference type="Google" id="ProtNLM"/>
    </source>
</evidence>
<evidence type="ECO:0000313" key="4">
    <source>
        <dbReference type="EMBL" id="GAA2503493.1"/>
    </source>
</evidence>
<proteinExistence type="predicted"/>
<keyword evidence="3" id="KW-1133">Transmembrane helix</keyword>
<name>A0ABN3MK94_9MICO</name>
<dbReference type="Pfam" id="PF04203">
    <property type="entry name" value="Sortase"/>
    <property type="match status" value="1"/>
</dbReference>
<keyword evidence="5" id="KW-1185">Reference proteome</keyword>
<dbReference type="RefSeq" id="WP_344257529.1">
    <property type="nucleotide sequence ID" value="NZ_BAAARE010000047.1"/>
</dbReference>
<dbReference type="Proteomes" id="UP001500730">
    <property type="component" value="Unassembled WGS sequence"/>
</dbReference>
<keyword evidence="3" id="KW-0812">Transmembrane</keyword>
<accession>A0ABN3MK94</accession>
<evidence type="ECO:0000313" key="5">
    <source>
        <dbReference type="Proteomes" id="UP001500730"/>
    </source>
</evidence>
<dbReference type="InterPro" id="IPR042001">
    <property type="entry name" value="Sortase_F"/>
</dbReference>
<feature type="region of interest" description="Disordered" evidence="2">
    <location>
        <begin position="66"/>
        <end position="124"/>
    </location>
</feature>
<dbReference type="Gene3D" id="2.40.260.10">
    <property type="entry name" value="Sortase"/>
    <property type="match status" value="1"/>
</dbReference>
<dbReference type="CDD" id="cd05829">
    <property type="entry name" value="Sortase_F"/>
    <property type="match status" value="1"/>
</dbReference>
<reference evidence="4 5" key="1">
    <citation type="journal article" date="2019" name="Int. J. Syst. Evol. Microbiol.">
        <title>The Global Catalogue of Microorganisms (GCM) 10K type strain sequencing project: providing services to taxonomists for standard genome sequencing and annotation.</title>
        <authorList>
            <consortium name="The Broad Institute Genomics Platform"/>
            <consortium name="The Broad Institute Genome Sequencing Center for Infectious Disease"/>
            <person name="Wu L."/>
            <person name="Ma J."/>
        </authorList>
    </citation>
    <scope>NUCLEOTIDE SEQUENCE [LARGE SCALE GENOMIC DNA]</scope>
    <source>
        <strain evidence="4 5">JCM 16259</strain>
    </source>
</reference>
<protein>
    <recommendedName>
        <fullName evidence="6">Sortase family protein</fullName>
    </recommendedName>
</protein>